<protein>
    <recommendedName>
        <fullName evidence="11">Hexosyltransferase</fullName>
        <ecNumber evidence="11">2.4.1.-</ecNumber>
    </recommendedName>
</protein>
<dbReference type="AlphaFoldDB" id="A0A6P4HU52"/>
<comment type="similarity">
    <text evidence="2 11">Belongs to the glycosyltransferase 31 family.</text>
</comment>
<evidence type="ECO:0000256" key="3">
    <source>
        <dbReference type="ARBA" id="ARBA00022676"/>
    </source>
</evidence>
<reference evidence="12" key="1">
    <citation type="submission" date="2025-05" db="UniProtKB">
        <authorList>
            <consortium name="RefSeq"/>
        </authorList>
    </citation>
    <scope>NUCLEOTIDE SEQUENCE [LARGE SCALE GENOMIC DNA]</scope>
    <source>
        <strain evidence="12">14028-0561.14</strain>
    </source>
</reference>
<evidence type="ECO:0000256" key="6">
    <source>
        <dbReference type="ARBA" id="ARBA00022968"/>
    </source>
</evidence>
<dbReference type="EC" id="2.4.1.-" evidence="11"/>
<evidence type="ECO:0000256" key="2">
    <source>
        <dbReference type="ARBA" id="ARBA00008661"/>
    </source>
</evidence>
<accession>A0A6P4HU52</accession>
<evidence type="ECO:0000256" key="5">
    <source>
        <dbReference type="ARBA" id="ARBA00022692"/>
    </source>
</evidence>
<keyword evidence="3 11" id="KW-0328">Glycosyltransferase</keyword>
<sequence>MAAMRSVIVFIILLKVLLMIYLITPGKTDFAEEPLLKEEKYSENPTNEEHLMDFVNFSYTIEQPSCGVETQGLILIHTAPDHFGKRSVIRETWGNFSADQDSPLRLIFALGAVQNDSLQTSLIEEQTLFGDLLQGNFMDTYVNITYKHVMVLKWFNSHCNHAKLLMKIDDDIFVNTRLLLDNLMEQVEAPKTILSYTLRRKEKVLLCSKNPNPRVIRSYKSKWRVSFKEYPDSHYPDFCPGFTVIYSPDVAKRLYEEVQQSPYFRLDDVYITGIMSKRANITITDLKPYILYPGKTKMKLMSGEVPVSAMELLVSWHQIEAKEMRTLWTLFAGGQ</sequence>
<feature type="transmembrane region" description="Helical" evidence="11">
    <location>
        <begin position="7"/>
        <end position="24"/>
    </location>
</feature>
<evidence type="ECO:0000313" key="13">
    <source>
        <dbReference type="RefSeq" id="XP_017019612.1"/>
    </source>
</evidence>
<evidence type="ECO:0000256" key="9">
    <source>
        <dbReference type="ARBA" id="ARBA00023136"/>
    </source>
</evidence>
<evidence type="ECO:0000256" key="4">
    <source>
        <dbReference type="ARBA" id="ARBA00022679"/>
    </source>
</evidence>
<organism evidence="12 13">
    <name type="scientific">Drosophila kikkawai</name>
    <name type="common">Fruit fly</name>
    <dbReference type="NCBI Taxonomy" id="30033"/>
    <lineage>
        <taxon>Eukaryota</taxon>
        <taxon>Metazoa</taxon>
        <taxon>Ecdysozoa</taxon>
        <taxon>Arthropoda</taxon>
        <taxon>Hexapoda</taxon>
        <taxon>Insecta</taxon>
        <taxon>Pterygota</taxon>
        <taxon>Neoptera</taxon>
        <taxon>Endopterygota</taxon>
        <taxon>Diptera</taxon>
        <taxon>Brachycera</taxon>
        <taxon>Muscomorpha</taxon>
        <taxon>Ephydroidea</taxon>
        <taxon>Drosophilidae</taxon>
        <taxon>Drosophila</taxon>
        <taxon>Sophophora</taxon>
    </lineage>
</organism>
<name>A0A6P4HU52_DROKI</name>
<dbReference type="FunFam" id="3.90.550.50:FF:000001">
    <property type="entry name" value="Hexosyltransferase"/>
    <property type="match status" value="1"/>
</dbReference>
<dbReference type="PANTHER" id="PTHR11214">
    <property type="entry name" value="BETA-1,3-N-ACETYLGLUCOSAMINYLTRANSFERASE"/>
    <property type="match status" value="1"/>
</dbReference>
<keyword evidence="10" id="KW-0325">Glycoprotein</keyword>
<evidence type="ECO:0000256" key="8">
    <source>
        <dbReference type="ARBA" id="ARBA00023034"/>
    </source>
</evidence>
<dbReference type="PANTHER" id="PTHR11214:SF376">
    <property type="entry name" value="HEXOSYLTRANSFERASE"/>
    <property type="match status" value="1"/>
</dbReference>
<evidence type="ECO:0000256" key="7">
    <source>
        <dbReference type="ARBA" id="ARBA00022989"/>
    </source>
</evidence>
<dbReference type="Proteomes" id="UP001652661">
    <property type="component" value="Chromosome 2L"/>
</dbReference>
<dbReference type="Pfam" id="PF01762">
    <property type="entry name" value="Galactosyl_T"/>
    <property type="match status" value="1"/>
</dbReference>
<dbReference type="GO" id="GO:0016758">
    <property type="term" value="F:hexosyltransferase activity"/>
    <property type="evidence" value="ECO:0007669"/>
    <property type="project" value="InterPro"/>
</dbReference>
<keyword evidence="4" id="KW-0808">Transferase</keyword>
<dbReference type="Gene3D" id="3.90.550.50">
    <property type="match status" value="1"/>
</dbReference>
<dbReference type="GO" id="GO:0006493">
    <property type="term" value="P:protein O-linked glycosylation"/>
    <property type="evidence" value="ECO:0007669"/>
    <property type="project" value="TreeGrafter"/>
</dbReference>
<proteinExistence type="inferred from homology"/>
<evidence type="ECO:0000256" key="1">
    <source>
        <dbReference type="ARBA" id="ARBA00004323"/>
    </source>
</evidence>
<keyword evidence="7 11" id="KW-1133">Transmembrane helix</keyword>
<evidence type="ECO:0000313" key="12">
    <source>
        <dbReference type="Proteomes" id="UP001652661"/>
    </source>
</evidence>
<dbReference type="OrthoDB" id="115198at2759"/>
<dbReference type="InterPro" id="IPR002659">
    <property type="entry name" value="Glyco_trans_31"/>
</dbReference>
<comment type="subcellular location">
    <subcellularLocation>
        <location evidence="1 11">Golgi apparatus membrane</location>
        <topology evidence="1 11">Single-pass type II membrane protein</topology>
    </subcellularLocation>
</comment>
<keyword evidence="9 11" id="KW-0472">Membrane</keyword>
<keyword evidence="12" id="KW-1185">Reference proteome</keyword>
<keyword evidence="8 11" id="KW-0333">Golgi apparatus</keyword>
<dbReference type="RefSeq" id="XP_017019612.1">
    <property type="nucleotide sequence ID" value="XM_017164123.3"/>
</dbReference>
<evidence type="ECO:0000256" key="10">
    <source>
        <dbReference type="ARBA" id="ARBA00023180"/>
    </source>
</evidence>
<gene>
    <name evidence="13" type="primary">LOC108072832</name>
</gene>
<dbReference type="GO" id="GO:0000139">
    <property type="term" value="C:Golgi membrane"/>
    <property type="evidence" value="ECO:0007669"/>
    <property type="project" value="UniProtKB-SubCell"/>
</dbReference>
<evidence type="ECO:0000256" key="11">
    <source>
        <dbReference type="RuleBase" id="RU363063"/>
    </source>
</evidence>
<reference evidence="13" key="2">
    <citation type="submission" date="2025-08" db="UniProtKB">
        <authorList>
            <consortium name="RefSeq"/>
        </authorList>
    </citation>
    <scope>IDENTIFICATION</scope>
    <source>
        <strain evidence="13">14028-0561.14</strain>
        <tissue evidence="13">Whole fly</tissue>
    </source>
</reference>
<keyword evidence="5 11" id="KW-0812">Transmembrane</keyword>
<dbReference type="GeneID" id="108072832"/>
<keyword evidence="6 11" id="KW-0735">Signal-anchor</keyword>